<dbReference type="Proteomes" id="UP000809789">
    <property type="component" value="Unassembled WGS sequence"/>
</dbReference>
<keyword evidence="5" id="KW-0418">Kinase</keyword>
<dbReference type="AlphaFoldDB" id="A0A8K0KWZ1"/>
<organism evidence="10 11">
    <name type="scientific">Elsinoe batatas</name>
    <dbReference type="NCBI Taxonomy" id="2601811"/>
    <lineage>
        <taxon>Eukaryota</taxon>
        <taxon>Fungi</taxon>
        <taxon>Dikarya</taxon>
        <taxon>Ascomycota</taxon>
        <taxon>Pezizomycotina</taxon>
        <taxon>Dothideomycetes</taxon>
        <taxon>Dothideomycetidae</taxon>
        <taxon>Myriangiales</taxon>
        <taxon>Elsinoaceae</taxon>
        <taxon>Elsinoe</taxon>
    </lineage>
</organism>
<dbReference type="GO" id="GO:0004674">
    <property type="term" value="F:protein serine/threonine kinase activity"/>
    <property type="evidence" value="ECO:0007669"/>
    <property type="project" value="UniProtKB-KW"/>
</dbReference>
<dbReference type="PANTHER" id="PTHR24356:SF1">
    <property type="entry name" value="SERINE_THREONINE-PROTEIN KINASE GREATWALL"/>
    <property type="match status" value="1"/>
</dbReference>
<keyword evidence="2" id="KW-0723">Serine/threonine-protein kinase</keyword>
<accession>A0A8K0KWZ1</accession>
<evidence type="ECO:0000256" key="8">
    <source>
        <dbReference type="ARBA" id="ARBA00048679"/>
    </source>
</evidence>
<keyword evidence="4" id="KW-0547">Nucleotide-binding</keyword>
<dbReference type="InterPro" id="IPR050236">
    <property type="entry name" value="Ser_Thr_kinase_AGC"/>
</dbReference>
<dbReference type="GO" id="GO:0035556">
    <property type="term" value="P:intracellular signal transduction"/>
    <property type="evidence" value="ECO:0007669"/>
    <property type="project" value="TreeGrafter"/>
</dbReference>
<dbReference type="PROSITE" id="PS50011">
    <property type="entry name" value="PROTEIN_KINASE_DOM"/>
    <property type="match status" value="1"/>
</dbReference>
<dbReference type="SUPFAM" id="SSF56112">
    <property type="entry name" value="Protein kinase-like (PK-like)"/>
    <property type="match status" value="1"/>
</dbReference>
<comment type="caution">
    <text evidence="10">The sequence shown here is derived from an EMBL/GenBank/DDBJ whole genome shotgun (WGS) entry which is preliminary data.</text>
</comment>
<gene>
    <name evidence="10" type="ORF">KVT40_007882</name>
</gene>
<dbReference type="PANTHER" id="PTHR24356">
    <property type="entry name" value="SERINE/THREONINE-PROTEIN KINASE"/>
    <property type="match status" value="1"/>
</dbReference>
<dbReference type="EC" id="2.7.11.1" evidence="1"/>
<evidence type="ECO:0000256" key="3">
    <source>
        <dbReference type="ARBA" id="ARBA00022679"/>
    </source>
</evidence>
<evidence type="ECO:0000256" key="5">
    <source>
        <dbReference type="ARBA" id="ARBA00022777"/>
    </source>
</evidence>
<dbReference type="EMBL" id="JAESVG020000009">
    <property type="protein sequence ID" value="KAG8624815.1"/>
    <property type="molecule type" value="Genomic_DNA"/>
</dbReference>
<evidence type="ECO:0000256" key="6">
    <source>
        <dbReference type="ARBA" id="ARBA00022840"/>
    </source>
</evidence>
<keyword evidence="11" id="KW-1185">Reference proteome</keyword>
<evidence type="ECO:0000313" key="11">
    <source>
        <dbReference type="Proteomes" id="UP000809789"/>
    </source>
</evidence>
<evidence type="ECO:0000256" key="7">
    <source>
        <dbReference type="ARBA" id="ARBA00047899"/>
    </source>
</evidence>
<name>A0A8K0KWZ1_9PEZI</name>
<evidence type="ECO:0000259" key="9">
    <source>
        <dbReference type="PROSITE" id="PS50011"/>
    </source>
</evidence>
<dbReference type="InterPro" id="IPR011009">
    <property type="entry name" value="Kinase-like_dom_sf"/>
</dbReference>
<dbReference type="InterPro" id="IPR000719">
    <property type="entry name" value="Prot_kinase_dom"/>
</dbReference>
<comment type="catalytic activity">
    <reaction evidence="8">
        <text>L-seryl-[protein] + ATP = O-phospho-L-seryl-[protein] + ADP + H(+)</text>
        <dbReference type="Rhea" id="RHEA:17989"/>
        <dbReference type="Rhea" id="RHEA-COMP:9863"/>
        <dbReference type="Rhea" id="RHEA-COMP:11604"/>
        <dbReference type="ChEBI" id="CHEBI:15378"/>
        <dbReference type="ChEBI" id="CHEBI:29999"/>
        <dbReference type="ChEBI" id="CHEBI:30616"/>
        <dbReference type="ChEBI" id="CHEBI:83421"/>
        <dbReference type="ChEBI" id="CHEBI:456216"/>
        <dbReference type="EC" id="2.7.11.1"/>
    </reaction>
</comment>
<evidence type="ECO:0000256" key="1">
    <source>
        <dbReference type="ARBA" id="ARBA00012513"/>
    </source>
</evidence>
<sequence>MHSTTHRIGHTVMKTARLDDIELLRDSAQATMTEANIYLILNKHDRIAKYLYISALKNLLVLAFYPHGNLKAYIREHGTKRLTIWARQMIEGVAYIHKKGVIHADIRLDQWLVDSNLDARLSDFNSSGHDSHPELDIASAKATGVERASHFMPRDPLEDNTVTTDLFALGSALYELEMGECPYAEEDDERIAQFFNLVLGKLIKGCWMGTFETANDVLAAGDYIWSNAESGWPSCVPS</sequence>
<dbReference type="Pfam" id="PF00069">
    <property type="entry name" value="Pkinase"/>
    <property type="match status" value="1"/>
</dbReference>
<proteinExistence type="predicted"/>
<keyword evidence="6" id="KW-0067">ATP-binding</keyword>
<comment type="catalytic activity">
    <reaction evidence="7">
        <text>L-threonyl-[protein] + ATP = O-phospho-L-threonyl-[protein] + ADP + H(+)</text>
        <dbReference type="Rhea" id="RHEA:46608"/>
        <dbReference type="Rhea" id="RHEA-COMP:11060"/>
        <dbReference type="Rhea" id="RHEA-COMP:11605"/>
        <dbReference type="ChEBI" id="CHEBI:15378"/>
        <dbReference type="ChEBI" id="CHEBI:30013"/>
        <dbReference type="ChEBI" id="CHEBI:30616"/>
        <dbReference type="ChEBI" id="CHEBI:61977"/>
        <dbReference type="ChEBI" id="CHEBI:456216"/>
        <dbReference type="EC" id="2.7.11.1"/>
    </reaction>
</comment>
<dbReference type="OrthoDB" id="1668230at2759"/>
<keyword evidence="3" id="KW-0808">Transferase</keyword>
<feature type="domain" description="Protein kinase" evidence="9">
    <location>
        <begin position="1"/>
        <end position="238"/>
    </location>
</feature>
<dbReference type="GO" id="GO:0005524">
    <property type="term" value="F:ATP binding"/>
    <property type="evidence" value="ECO:0007669"/>
    <property type="project" value="UniProtKB-KW"/>
</dbReference>
<dbReference type="Gene3D" id="1.10.510.10">
    <property type="entry name" value="Transferase(Phosphotransferase) domain 1"/>
    <property type="match status" value="1"/>
</dbReference>
<evidence type="ECO:0000313" key="10">
    <source>
        <dbReference type="EMBL" id="KAG8624815.1"/>
    </source>
</evidence>
<protein>
    <recommendedName>
        <fullName evidence="1">non-specific serine/threonine protein kinase</fullName>
        <ecNumber evidence="1">2.7.11.1</ecNumber>
    </recommendedName>
</protein>
<reference evidence="10" key="1">
    <citation type="submission" date="2021-07" db="EMBL/GenBank/DDBJ databases">
        <title>Elsinoe batatas strain:CRI-CJ2 Genome sequencing and assembly.</title>
        <authorList>
            <person name="Huang L."/>
        </authorList>
    </citation>
    <scope>NUCLEOTIDE SEQUENCE</scope>
    <source>
        <strain evidence="10">CRI-CJ2</strain>
    </source>
</reference>
<evidence type="ECO:0000256" key="4">
    <source>
        <dbReference type="ARBA" id="ARBA00022741"/>
    </source>
</evidence>
<evidence type="ECO:0000256" key="2">
    <source>
        <dbReference type="ARBA" id="ARBA00022527"/>
    </source>
</evidence>